<keyword evidence="2" id="KW-1185">Reference proteome</keyword>
<accession>A0AAV4TXS9</accession>
<comment type="caution">
    <text evidence="1">The sequence shown here is derived from an EMBL/GenBank/DDBJ whole genome shotgun (WGS) entry which is preliminary data.</text>
</comment>
<sequence>MNLSNLYRPFLMNWTAEKCELFAFFCVVPSTVWNPCWDLHLNCAAEASRPNSKPAIHGCNYGMAKVA</sequence>
<dbReference type="Proteomes" id="UP001054837">
    <property type="component" value="Unassembled WGS sequence"/>
</dbReference>
<dbReference type="AlphaFoldDB" id="A0AAV4TXS9"/>
<organism evidence="1 2">
    <name type="scientific">Caerostris darwini</name>
    <dbReference type="NCBI Taxonomy" id="1538125"/>
    <lineage>
        <taxon>Eukaryota</taxon>
        <taxon>Metazoa</taxon>
        <taxon>Ecdysozoa</taxon>
        <taxon>Arthropoda</taxon>
        <taxon>Chelicerata</taxon>
        <taxon>Arachnida</taxon>
        <taxon>Araneae</taxon>
        <taxon>Araneomorphae</taxon>
        <taxon>Entelegynae</taxon>
        <taxon>Araneoidea</taxon>
        <taxon>Araneidae</taxon>
        <taxon>Caerostris</taxon>
    </lineage>
</organism>
<name>A0AAV4TXS9_9ARAC</name>
<reference evidence="1 2" key="1">
    <citation type="submission" date="2021-06" db="EMBL/GenBank/DDBJ databases">
        <title>Caerostris darwini draft genome.</title>
        <authorList>
            <person name="Kono N."/>
            <person name="Arakawa K."/>
        </authorList>
    </citation>
    <scope>NUCLEOTIDE SEQUENCE [LARGE SCALE GENOMIC DNA]</scope>
</reference>
<proteinExistence type="predicted"/>
<protein>
    <submittedName>
        <fullName evidence="1">Uncharacterized protein</fullName>
    </submittedName>
</protein>
<dbReference type="EMBL" id="BPLQ01010387">
    <property type="protein sequence ID" value="GIY50406.1"/>
    <property type="molecule type" value="Genomic_DNA"/>
</dbReference>
<evidence type="ECO:0000313" key="2">
    <source>
        <dbReference type="Proteomes" id="UP001054837"/>
    </source>
</evidence>
<gene>
    <name evidence="1" type="ORF">CDAR_454521</name>
</gene>
<evidence type="ECO:0000313" key="1">
    <source>
        <dbReference type="EMBL" id="GIY50406.1"/>
    </source>
</evidence>